<dbReference type="Pfam" id="PF02949">
    <property type="entry name" value="7tm_6"/>
    <property type="match status" value="1"/>
</dbReference>
<keyword evidence="6 10" id="KW-1133">Transmembrane helix</keyword>
<gene>
    <name evidence="11" type="ORF">EEDITHA_LOCUS8336</name>
</gene>
<keyword evidence="4 10" id="KW-0812">Transmembrane</keyword>
<keyword evidence="12" id="KW-1185">Reference proteome</keyword>
<sequence>MKITLGKFGPKHCDLPTMFDNVSFFLHLVSVNIDKNNTKRISILSYILVACTTICYVYIYIFSMIWFVFIRCRQTGDITAAAVVFSLGTNSETWATRLTFMILFKETVQDMVQKYLECDSKVTRGTRFHINLHKGLVNIKKRVMMAWGFFVGLGISYVAQPLLTPGRHFAEDLYVVYGLEPMFESPNYEIALISESVSVSVCIFILANITAFIVLIIGYIEAQMLALSDELLNLWDDGVKYYQDTKGLIVSTNENLKIKIINEHISYRLREIITFHITNITLLKQFDRIFRITLAIEFALIIVGIVAELLGRLENTYIELPYTFIQMYIDCLIGQRLIDASNVFEKAVYNCKWENFDKANMKTVLLLLQNSQKPLTLTAGGLTNLDFVCLMSVVKSTYSFYTTLRSRVG</sequence>
<evidence type="ECO:0000313" key="12">
    <source>
        <dbReference type="Proteomes" id="UP001153954"/>
    </source>
</evidence>
<dbReference type="InterPro" id="IPR004117">
    <property type="entry name" value="7tm6_olfct_rcpt"/>
</dbReference>
<comment type="subcellular location">
    <subcellularLocation>
        <location evidence="1 10">Cell membrane</location>
        <topology evidence="1 10">Multi-pass membrane protein</topology>
    </subcellularLocation>
</comment>
<evidence type="ECO:0000256" key="1">
    <source>
        <dbReference type="ARBA" id="ARBA00004651"/>
    </source>
</evidence>
<evidence type="ECO:0000256" key="2">
    <source>
        <dbReference type="ARBA" id="ARBA00022475"/>
    </source>
</evidence>
<evidence type="ECO:0000256" key="9">
    <source>
        <dbReference type="ARBA" id="ARBA00023224"/>
    </source>
</evidence>
<proteinExistence type="inferred from homology"/>
<evidence type="ECO:0000256" key="7">
    <source>
        <dbReference type="ARBA" id="ARBA00023136"/>
    </source>
</evidence>
<dbReference type="GO" id="GO:0005886">
    <property type="term" value="C:plasma membrane"/>
    <property type="evidence" value="ECO:0007669"/>
    <property type="project" value="UniProtKB-SubCell"/>
</dbReference>
<evidence type="ECO:0000256" key="8">
    <source>
        <dbReference type="ARBA" id="ARBA00023170"/>
    </source>
</evidence>
<comment type="caution">
    <text evidence="10">Lacks conserved residue(s) required for the propagation of feature annotation.</text>
</comment>
<evidence type="ECO:0000313" key="11">
    <source>
        <dbReference type="EMBL" id="CAH2092586.1"/>
    </source>
</evidence>
<dbReference type="Proteomes" id="UP001153954">
    <property type="component" value="Unassembled WGS sequence"/>
</dbReference>
<name>A0AAU9U3R0_EUPED</name>
<dbReference type="AlphaFoldDB" id="A0AAU9U3R0"/>
<keyword evidence="5 10" id="KW-0552">Olfaction</keyword>
<comment type="similarity">
    <text evidence="10">Belongs to the insect chemoreceptor superfamily. Heteromeric odorant receptor channel (TC 1.A.69) family.</text>
</comment>
<organism evidence="11 12">
    <name type="scientific">Euphydryas editha</name>
    <name type="common">Edith's checkerspot</name>
    <dbReference type="NCBI Taxonomy" id="104508"/>
    <lineage>
        <taxon>Eukaryota</taxon>
        <taxon>Metazoa</taxon>
        <taxon>Ecdysozoa</taxon>
        <taxon>Arthropoda</taxon>
        <taxon>Hexapoda</taxon>
        <taxon>Insecta</taxon>
        <taxon>Pterygota</taxon>
        <taxon>Neoptera</taxon>
        <taxon>Endopterygota</taxon>
        <taxon>Lepidoptera</taxon>
        <taxon>Glossata</taxon>
        <taxon>Ditrysia</taxon>
        <taxon>Papilionoidea</taxon>
        <taxon>Nymphalidae</taxon>
        <taxon>Nymphalinae</taxon>
        <taxon>Euphydryas</taxon>
    </lineage>
</organism>
<feature type="transmembrane region" description="Helical" evidence="10">
    <location>
        <begin position="289"/>
        <end position="310"/>
    </location>
</feature>
<feature type="transmembrane region" description="Helical" evidence="10">
    <location>
        <begin position="143"/>
        <end position="163"/>
    </location>
</feature>
<keyword evidence="7 10" id="KW-0472">Membrane</keyword>
<evidence type="ECO:0000256" key="10">
    <source>
        <dbReference type="RuleBase" id="RU351113"/>
    </source>
</evidence>
<feature type="transmembrane region" description="Helical" evidence="10">
    <location>
        <begin position="197"/>
        <end position="220"/>
    </location>
</feature>
<keyword evidence="9 10" id="KW-0807">Transducer</keyword>
<dbReference type="PANTHER" id="PTHR21137">
    <property type="entry name" value="ODORANT RECEPTOR"/>
    <property type="match status" value="1"/>
</dbReference>
<keyword evidence="3 10" id="KW-0716">Sensory transduction</keyword>
<evidence type="ECO:0000256" key="3">
    <source>
        <dbReference type="ARBA" id="ARBA00022606"/>
    </source>
</evidence>
<keyword evidence="2" id="KW-1003">Cell membrane</keyword>
<feature type="transmembrane region" description="Helical" evidence="10">
    <location>
        <begin position="43"/>
        <end position="69"/>
    </location>
</feature>
<reference evidence="11" key="1">
    <citation type="submission" date="2022-03" db="EMBL/GenBank/DDBJ databases">
        <authorList>
            <person name="Tunstrom K."/>
        </authorList>
    </citation>
    <scope>NUCLEOTIDE SEQUENCE</scope>
</reference>
<evidence type="ECO:0000256" key="6">
    <source>
        <dbReference type="ARBA" id="ARBA00022989"/>
    </source>
</evidence>
<dbReference type="EMBL" id="CAKOGL010000012">
    <property type="protein sequence ID" value="CAH2092586.1"/>
    <property type="molecule type" value="Genomic_DNA"/>
</dbReference>
<dbReference type="GO" id="GO:0005549">
    <property type="term" value="F:odorant binding"/>
    <property type="evidence" value="ECO:0007669"/>
    <property type="project" value="InterPro"/>
</dbReference>
<accession>A0AAU9U3R0</accession>
<dbReference type="GO" id="GO:0004984">
    <property type="term" value="F:olfactory receptor activity"/>
    <property type="evidence" value="ECO:0007669"/>
    <property type="project" value="InterPro"/>
</dbReference>
<evidence type="ECO:0000256" key="4">
    <source>
        <dbReference type="ARBA" id="ARBA00022692"/>
    </source>
</evidence>
<evidence type="ECO:0000256" key="5">
    <source>
        <dbReference type="ARBA" id="ARBA00022725"/>
    </source>
</evidence>
<keyword evidence="8 10" id="KW-0675">Receptor</keyword>
<dbReference type="PANTHER" id="PTHR21137:SF35">
    <property type="entry name" value="ODORANT RECEPTOR 19A-RELATED"/>
    <property type="match status" value="1"/>
</dbReference>
<protein>
    <recommendedName>
        <fullName evidence="10">Odorant receptor</fullName>
    </recommendedName>
</protein>
<dbReference type="GO" id="GO:0007165">
    <property type="term" value="P:signal transduction"/>
    <property type="evidence" value="ECO:0007669"/>
    <property type="project" value="UniProtKB-KW"/>
</dbReference>
<comment type="caution">
    <text evidence="11">The sequence shown here is derived from an EMBL/GenBank/DDBJ whole genome shotgun (WGS) entry which is preliminary data.</text>
</comment>